<evidence type="ECO:0008006" key="3">
    <source>
        <dbReference type="Google" id="ProtNLM"/>
    </source>
</evidence>
<evidence type="ECO:0000313" key="1">
    <source>
        <dbReference type="EMBL" id="MEJ5944391.1"/>
    </source>
</evidence>
<dbReference type="SUPFAM" id="SSF53335">
    <property type="entry name" value="S-adenosyl-L-methionine-dependent methyltransferases"/>
    <property type="match status" value="1"/>
</dbReference>
<gene>
    <name evidence="1" type="ORF">WDZ17_03685</name>
</gene>
<proteinExistence type="predicted"/>
<dbReference type="InterPro" id="IPR029063">
    <property type="entry name" value="SAM-dependent_MTases_sf"/>
</dbReference>
<keyword evidence="2" id="KW-1185">Reference proteome</keyword>
<protein>
    <recommendedName>
        <fullName evidence="3">Methyltransferase family protein</fullName>
    </recommendedName>
</protein>
<dbReference type="Proteomes" id="UP001387100">
    <property type="component" value="Unassembled WGS sequence"/>
</dbReference>
<evidence type="ECO:0000313" key="2">
    <source>
        <dbReference type="Proteomes" id="UP001387100"/>
    </source>
</evidence>
<sequence>MAPDWLALREPADVRARDAVADELLPALGEHLSRRSEPRPGRPLHVLDAGAGTGAGARWLAARLGTPGAGRLPTRWTLVDHDADLLDVAGRTPGATGGGAVRVVGDLDDAAGLVREGGAAGADRVDLLTATALLDLLRPVEADVLVGAALAADVPLLLSLSVTGEVALDPPHPDDAALGAAFDAHQRRGGRLGPDAAPLVVERLRAAGHGVRTAASPWLLGTAGPPGADDAALLLAWVRGRAAAAVEQDAGLADRAAAWTAEREAQVAAGRLGAVVGHVEVLALPAGDDRRG</sequence>
<dbReference type="EMBL" id="JBBIAA010000002">
    <property type="protein sequence ID" value="MEJ5944391.1"/>
    <property type="molecule type" value="Genomic_DNA"/>
</dbReference>
<dbReference type="RefSeq" id="WP_339573770.1">
    <property type="nucleotide sequence ID" value="NZ_JBBIAA010000002.1"/>
</dbReference>
<accession>A0ABU8RH21</accession>
<dbReference type="Gene3D" id="3.40.50.150">
    <property type="entry name" value="Vaccinia Virus protein VP39"/>
    <property type="match status" value="1"/>
</dbReference>
<comment type="caution">
    <text evidence="1">The sequence shown here is derived from an EMBL/GenBank/DDBJ whole genome shotgun (WGS) entry which is preliminary data.</text>
</comment>
<reference evidence="1 2" key="1">
    <citation type="journal article" date="2017" name="Int. J. Syst. Evol. Microbiol.">
        <title>Pseudokineococcus basanitobsidens sp. nov., isolated from volcanic rock.</title>
        <authorList>
            <person name="Lee D.W."/>
            <person name="Park M.Y."/>
            <person name="Kim J.J."/>
            <person name="Kim B.S."/>
        </authorList>
    </citation>
    <scope>NUCLEOTIDE SEQUENCE [LARGE SCALE GENOMIC DNA]</scope>
    <source>
        <strain evidence="1 2">DSM 103726</strain>
    </source>
</reference>
<organism evidence="1 2">
    <name type="scientific">Pseudokineococcus basanitobsidens</name>
    <dbReference type="NCBI Taxonomy" id="1926649"/>
    <lineage>
        <taxon>Bacteria</taxon>
        <taxon>Bacillati</taxon>
        <taxon>Actinomycetota</taxon>
        <taxon>Actinomycetes</taxon>
        <taxon>Kineosporiales</taxon>
        <taxon>Kineosporiaceae</taxon>
        <taxon>Pseudokineococcus</taxon>
    </lineage>
</organism>
<name>A0ABU8RH21_9ACTN</name>